<dbReference type="PANTHER" id="PTHR33608">
    <property type="entry name" value="BLL2464 PROTEIN"/>
    <property type="match status" value="1"/>
</dbReference>
<organism evidence="3">
    <name type="scientific">freshwater metagenome</name>
    <dbReference type="NCBI Taxonomy" id="449393"/>
    <lineage>
        <taxon>unclassified sequences</taxon>
        <taxon>metagenomes</taxon>
        <taxon>ecological metagenomes</taxon>
    </lineage>
</organism>
<proteinExistence type="predicted"/>
<accession>A0A6J7IFB9</accession>
<dbReference type="AlphaFoldDB" id="A0A6J7IFB9"/>
<dbReference type="SUPFAM" id="SSF53300">
    <property type="entry name" value="vWA-like"/>
    <property type="match status" value="1"/>
</dbReference>
<dbReference type="PANTHER" id="PTHR33608:SF6">
    <property type="entry name" value="BLL2464 PROTEIN"/>
    <property type="match status" value="1"/>
</dbReference>
<gene>
    <name evidence="3" type="ORF">UFOPK3773_00162</name>
    <name evidence="4" type="ORF">UFOPK3992_00393</name>
</gene>
<name>A0A6J7IFB9_9ZZZZ</name>
<dbReference type="EMBL" id="CAFBNF010000008">
    <property type="protein sequence ID" value="CAB4929649.1"/>
    <property type="molecule type" value="Genomic_DNA"/>
</dbReference>
<dbReference type="InterPro" id="IPR036465">
    <property type="entry name" value="vWFA_dom_sf"/>
</dbReference>
<evidence type="ECO:0000256" key="1">
    <source>
        <dbReference type="SAM" id="MobiDB-lite"/>
    </source>
</evidence>
<protein>
    <submittedName>
        <fullName evidence="3">Unannotated protein</fullName>
    </submittedName>
</protein>
<feature type="region of interest" description="Disordered" evidence="1">
    <location>
        <begin position="36"/>
        <end position="61"/>
    </location>
</feature>
<sequence>MSSDATRVSEQVSDHVGRAAVLRQLELDVIRRLDGRASGDHHTSSLGPGSERAGAREYQPGDDARRIDWSLTARSHAAHVRTTEADREIETWVIADRSASLDFGTAGREKRDVVLATAAAFGILTARSGNRFGVMACGGPTIIRRPSSTGRTAMLASLATLYDTPRQGASPGEGADLTAALALLPRVQPRRGQVVVASDFLDPSDWSTALRSLVLRHHVICVHVTDPRELELPDVGMLAVVDPESGRLVHVQTRGTAVRERYAAAARERNDTIEQAIRLSGAEYLAVSTGRDWLTDIIGFVTGNRRARIHNATERRIP</sequence>
<evidence type="ECO:0000313" key="3">
    <source>
        <dbReference type="EMBL" id="CAB4929649.1"/>
    </source>
</evidence>
<dbReference type="InterPro" id="IPR002881">
    <property type="entry name" value="DUF58"/>
</dbReference>
<evidence type="ECO:0000259" key="2">
    <source>
        <dbReference type="Pfam" id="PF01882"/>
    </source>
</evidence>
<feature type="domain" description="DUF58" evidence="2">
    <location>
        <begin position="55"/>
        <end position="270"/>
    </location>
</feature>
<dbReference type="EMBL" id="CAFBOZ010000038">
    <property type="protein sequence ID" value="CAB4996613.1"/>
    <property type="molecule type" value="Genomic_DNA"/>
</dbReference>
<evidence type="ECO:0000313" key="4">
    <source>
        <dbReference type="EMBL" id="CAB4996613.1"/>
    </source>
</evidence>
<reference evidence="3" key="1">
    <citation type="submission" date="2020-05" db="EMBL/GenBank/DDBJ databases">
        <authorList>
            <person name="Chiriac C."/>
            <person name="Salcher M."/>
            <person name="Ghai R."/>
            <person name="Kavagutti S V."/>
        </authorList>
    </citation>
    <scope>NUCLEOTIDE SEQUENCE</scope>
</reference>
<dbReference type="Pfam" id="PF01882">
    <property type="entry name" value="DUF58"/>
    <property type="match status" value="1"/>
</dbReference>